<protein>
    <submittedName>
        <fullName evidence="1">Organomercurial lyase</fullName>
        <ecNumber evidence="1">4.99.1.2</ecNumber>
    </submittedName>
</protein>
<dbReference type="GO" id="GO:0018836">
    <property type="term" value="F:alkylmercury lyase activity"/>
    <property type="evidence" value="ECO:0007669"/>
    <property type="project" value="UniProtKB-EC"/>
</dbReference>
<dbReference type="RefSeq" id="WP_347308056.1">
    <property type="nucleotide sequence ID" value="NZ_JBAJEX010000004.1"/>
</dbReference>
<evidence type="ECO:0000313" key="1">
    <source>
        <dbReference type="EMBL" id="MEO1766946.1"/>
    </source>
</evidence>
<dbReference type="Pfam" id="PF03243">
    <property type="entry name" value="MerB"/>
    <property type="match status" value="1"/>
</dbReference>
<keyword evidence="2" id="KW-1185">Reference proteome</keyword>
<dbReference type="Proteomes" id="UP001482231">
    <property type="component" value="Unassembled WGS sequence"/>
</dbReference>
<reference evidence="1 2" key="1">
    <citation type="submission" date="2024-02" db="EMBL/GenBank/DDBJ databases">
        <title>New thermophilic sulfur-oxidizing bacteria from a hot springs of the Uzon caldera (Kamchatka, Russia).</title>
        <authorList>
            <person name="Dukat A.M."/>
            <person name="Elcheninov A.G."/>
            <person name="Frolov E.N."/>
        </authorList>
    </citation>
    <scope>NUCLEOTIDE SEQUENCE [LARGE SCALE GENOMIC DNA]</scope>
    <source>
        <strain evidence="1 2">AK1</strain>
    </source>
</reference>
<evidence type="ECO:0000313" key="2">
    <source>
        <dbReference type="Proteomes" id="UP001482231"/>
    </source>
</evidence>
<name>A0ABV0EEH1_9BURK</name>
<organism evidence="1 2">
    <name type="scientific">Thiobacter aerophilum</name>
    <dbReference type="NCBI Taxonomy" id="3121275"/>
    <lineage>
        <taxon>Bacteria</taxon>
        <taxon>Pseudomonadati</taxon>
        <taxon>Pseudomonadota</taxon>
        <taxon>Betaproteobacteria</taxon>
        <taxon>Burkholderiales</taxon>
        <taxon>Thiobacteraceae</taxon>
        <taxon>Thiobacter</taxon>
    </lineage>
</organism>
<dbReference type="EC" id="4.99.1.2" evidence="1"/>
<sequence>MNATITAPVDPKRVLAALAALHRAWPLEQRLRLAACEATRETYLAVLLRWVQTGAAPTPEGFDREALEELVALDALKIVDGRITCPPFSAAATDILVHVPHETVHALSALDALALPRLQATAAIIEATCPVSGARLQIVVGEGGTPRAEDLGVARVALRKVADQVLRYAFDLAPGIRFLRPSEAEGARQTLSLAEASAVANAFYAFQRKLIRGEPL</sequence>
<dbReference type="Gene3D" id="3.30.450.410">
    <property type="match status" value="1"/>
</dbReference>
<dbReference type="EMBL" id="JBAJEX010000004">
    <property type="protein sequence ID" value="MEO1766946.1"/>
    <property type="molecule type" value="Genomic_DNA"/>
</dbReference>
<accession>A0ABV0EEH1</accession>
<comment type="caution">
    <text evidence="1">The sequence shown here is derived from an EMBL/GenBank/DDBJ whole genome shotgun (WGS) entry which is preliminary data.</text>
</comment>
<dbReference type="InterPro" id="IPR004927">
    <property type="entry name" value="MerB"/>
</dbReference>
<dbReference type="SUPFAM" id="SSF160387">
    <property type="entry name" value="NosL/MerB-like"/>
    <property type="match status" value="1"/>
</dbReference>
<keyword evidence="1" id="KW-0456">Lyase</keyword>
<dbReference type="InterPro" id="IPR053717">
    <property type="entry name" value="MerB_lyase_sf"/>
</dbReference>
<proteinExistence type="predicted"/>
<gene>
    <name evidence="1" type="primary">merB</name>
    <name evidence="1" type="ORF">V6E02_06955</name>
</gene>